<protein>
    <submittedName>
        <fullName evidence="2">Uncharacterized protein</fullName>
    </submittedName>
</protein>
<comment type="caution">
    <text evidence="2">The sequence shown here is derived from an EMBL/GenBank/DDBJ whole genome shotgun (WGS) entry which is preliminary data.</text>
</comment>
<feature type="region of interest" description="Disordered" evidence="1">
    <location>
        <begin position="92"/>
        <end position="111"/>
    </location>
</feature>
<gene>
    <name evidence="2" type="ORF">ABUW04_00080</name>
</gene>
<evidence type="ECO:0000313" key="2">
    <source>
        <dbReference type="EMBL" id="MFC1436643.1"/>
    </source>
</evidence>
<evidence type="ECO:0000256" key="1">
    <source>
        <dbReference type="SAM" id="MobiDB-lite"/>
    </source>
</evidence>
<reference evidence="2 3" key="1">
    <citation type="submission" date="2024-06" db="EMBL/GenBank/DDBJ databases">
        <authorList>
            <person name="Lee S.D."/>
        </authorList>
    </citation>
    <scope>NUCLEOTIDE SEQUENCE [LARGE SCALE GENOMIC DNA]</scope>
    <source>
        <strain evidence="2 3">N1-10</strain>
    </source>
</reference>
<dbReference type="Proteomes" id="UP001592581">
    <property type="component" value="Unassembled WGS sequence"/>
</dbReference>
<organism evidence="2 3">
    <name type="scientific">Streptacidiphilus jeojiensis</name>
    <dbReference type="NCBI Taxonomy" id="3229225"/>
    <lineage>
        <taxon>Bacteria</taxon>
        <taxon>Bacillati</taxon>
        <taxon>Actinomycetota</taxon>
        <taxon>Actinomycetes</taxon>
        <taxon>Kitasatosporales</taxon>
        <taxon>Streptomycetaceae</taxon>
        <taxon>Streptacidiphilus</taxon>
    </lineage>
</organism>
<accession>A0ABV6XEF9</accession>
<dbReference type="EMBL" id="JBEUKS010000001">
    <property type="protein sequence ID" value="MFC1436643.1"/>
    <property type="molecule type" value="Genomic_DNA"/>
</dbReference>
<name>A0ABV6XEF9_9ACTN</name>
<feature type="compositionally biased region" description="Pro residues" evidence="1">
    <location>
        <begin position="101"/>
        <end position="111"/>
    </location>
</feature>
<keyword evidence="3" id="KW-1185">Reference proteome</keyword>
<proteinExistence type="predicted"/>
<sequence>MAWIRILATLVVATVVTTLIGEGFDLALQLWRHSRIAAHHAGIVQTLTRPVHAYITAHATGLPTDPGTVWALWQRTAPLLLQIVRAGQIPPGWPGAATAGPPQPRCGWPPPIPAAWSLSP</sequence>
<evidence type="ECO:0000313" key="3">
    <source>
        <dbReference type="Proteomes" id="UP001592581"/>
    </source>
</evidence>